<dbReference type="GO" id="GO:0005975">
    <property type="term" value="P:carbohydrate metabolic process"/>
    <property type="evidence" value="ECO:0007669"/>
    <property type="project" value="InterPro"/>
</dbReference>
<comment type="catalytic activity">
    <reaction evidence="1 7">
        <text>Hydrolysis of terminal, non-reducing alpha-D-galactose residues in alpha-D-galactosides, including galactose oligosaccharides, galactomannans and galactolipids.</text>
        <dbReference type="EC" id="3.2.1.22"/>
    </reaction>
</comment>
<sequence length="458" mass="50390">MMSQVAAFIFLVLPAVLALERPGGVGRLPALGWNSWNIYGCNIDEAKVLEAANGIIDLGFKDAGYEYIIPDDCWSDLDGRDPVTFQLRPNATKFPDGIKGTADQVHALGLKYGIYSSAGEKTCGGYPASLGYEEIDAATFASWGVDYLKYDNCYVPEYWQDDCLACNADPTYTPDGVVNGSCTSATPEVKLYPFSQPSDTLFPLCALGWPTDGVNYTAKYTALRFRIMQNALESQNRTILYSLCEWGTDHPWEWANATGNSWRTTNDINPAWERILQILNLNSFITEYGDFTGHNDADMLEVGNGDLTVEEERTHFALWAMMKSPLIIGTNVTNLTSDGIEILQNKGLLAFNQDSVYGRPAGPYKWGVNEDWSFNSTFPAQYWSGASSNGTMVAMFNPFDYSMSMTASYAEIPQLDAGACYSVTDVWTGKDMGCLDSNVTMTVEAHDTAVLLVGPECS</sequence>
<keyword evidence="6 7" id="KW-0326">Glycosidase</keyword>
<keyword evidence="7" id="KW-1015">Disulfide bond</keyword>
<evidence type="ECO:0000256" key="3">
    <source>
        <dbReference type="ARBA" id="ARBA00012755"/>
    </source>
</evidence>
<dbReference type="InterPro" id="IPR017853">
    <property type="entry name" value="GH"/>
</dbReference>
<dbReference type="Gene3D" id="2.60.40.1180">
    <property type="entry name" value="Golgi alpha-mannosidase II"/>
    <property type="match status" value="1"/>
</dbReference>
<dbReference type="InterPro" id="IPR013785">
    <property type="entry name" value="Aldolase_TIM"/>
</dbReference>
<evidence type="ECO:0000256" key="8">
    <source>
        <dbReference type="SAM" id="SignalP"/>
    </source>
</evidence>
<feature type="domain" description="Alpha galactosidase C-terminal" evidence="9">
    <location>
        <begin position="379"/>
        <end position="452"/>
    </location>
</feature>
<evidence type="ECO:0000259" key="9">
    <source>
        <dbReference type="Pfam" id="PF17801"/>
    </source>
</evidence>
<dbReference type="CDD" id="cd14792">
    <property type="entry name" value="GH27"/>
    <property type="match status" value="1"/>
</dbReference>
<evidence type="ECO:0000256" key="2">
    <source>
        <dbReference type="ARBA" id="ARBA00009743"/>
    </source>
</evidence>
<proteinExistence type="inferred from homology"/>
<dbReference type="Pfam" id="PF17801">
    <property type="entry name" value="Melibiase_C"/>
    <property type="match status" value="1"/>
</dbReference>
<organism evidence="10 11">
    <name type="scientific">Recurvomyces mirabilis</name>
    <dbReference type="NCBI Taxonomy" id="574656"/>
    <lineage>
        <taxon>Eukaryota</taxon>
        <taxon>Fungi</taxon>
        <taxon>Dikarya</taxon>
        <taxon>Ascomycota</taxon>
        <taxon>Pezizomycotina</taxon>
        <taxon>Dothideomycetes</taxon>
        <taxon>Dothideomycetidae</taxon>
        <taxon>Mycosphaerellales</taxon>
        <taxon>Teratosphaeriaceae</taxon>
        <taxon>Recurvomyces</taxon>
    </lineage>
</organism>
<name>A0AAE0WI66_9PEZI</name>
<comment type="similarity">
    <text evidence="2 7">Belongs to the glycosyl hydrolase 27 family.</text>
</comment>
<keyword evidence="4 8" id="KW-0732">Signal</keyword>
<reference evidence="10" key="1">
    <citation type="submission" date="2023-07" db="EMBL/GenBank/DDBJ databases">
        <title>Black Yeasts Isolated from many extreme environments.</title>
        <authorList>
            <person name="Coleine C."/>
            <person name="Stajich J.E."/>
            <person name="Selbmann L."/>
        </authorList>
    </citation>
    <scope>NUCLEOTIDE SEQUENCE</scope>
    <source>
        <strain evidence="10">CCFEE 5485</strain>
    </source>
</reference>
<evidence type="ECO:0000256" key="7">
    <source>
        <dbReference type="RuleBase" id="RU361168"/>
    </source>
</evidence>
<dbReference type="GO" id="GO:0004557">
    <property type="term" value="F:alpha-galactosidase activity"/>
    <property type="evidence" value="ECO:0007669"/>
    <property type="project" value="UniProtKB-EC"/>
</dbReference>
<dbReference type="SUPFAM" id="SSF51011">
    <property type="entry name" value="Glycosyl hydrolase domain"/>
    <property type="match status" value="1"/>
</dbReference>
<feature type="signal peptide" evidence="8">
    <location>
        <begin position="1"/>
        <end position="18"/>
    </location>
</feature>
<dbReference type="SUPFAM" id="SSF51445">
    <property type="entry name" value="(Trans)glycosidases"/>
    <property type="match status" value="1"/>
</dbReference>
<comment type="caution">
    <text evidence="10">The sequence shown here is derived from an EMBL/GenBank/DDBJ whole genome shotgun (WGS) entry which is preliminary data.</text>
</comment>
<evidence type="ECO:0000313" key="10">
    <source>
        <dbReference type="EMBL" id="KAK3670000.1"/>
    </source>
</evidence>
<dbReference type="InterPro" id="IPR002241">
    <property type="entry name" value="Glyco_hydro_27"/>
</dbReference>
<feature type="chain" id="PRO_5042215901" description="Alpha-galactosidase" evidence="8">
    <location>
        <begin position="19"/>
        <end position="458"/>
    </location>
</feature>
<evidence type="ECO:0000256" key="1">
    <source>
        <dbReference type="ARBA" id="ARBA00001255"/>
    </source>
</evidence>
<dbReference type="Pfam" id="PF16499">
    <property type="entry name" value="Melibiase_2"/>
    <property type="match status" value="2"/>
</dbReference>
<evidence type="ECO:0000256" key="5">
    <source>
        <dbReference type="ARBA" id="ARBA00022801"/>
    </source>
</evidence>
<protein>
    <recommendedName>
        <fullName evidence="3 7">Alpha-galactosidase</fullName>
        <ecNumber evidence="3 7">3.2.1.22</ecNumber>
    </recommendedName>
    <alternativeName>
        <fullName evidence="7">Melibiase</fullName>
    </alternativeName>
</protein>
<accession>A0AAE0WI66</accession>
<dbReference type="EC" id="3.2.1.22" evidence="3 7"/>
<dbReference type="InterPro" id="IPR041233">
    <property type="entry name" value="Melibiase_C"/>
</dbReference>
<dbReference type="PRINTS" id="PR00740">
    <property type="entry name" value="GLHYDRLASE27"/>
</dbReference>
<dbReference type="AlphaFoldDB" id="A0AAE0WI66"/>
<dbReference type="Proteomes" id="UP001274830">
    <property type="component" value="Unassembled WGS sequence"/>
</dbReference>
<gene>
    <name evidence="10" type="ORF">LTR78_010099</name>
</gene>
<keyword evidence="5 7" id="KW-0378">Hydrolase</keyword>
<dbReference type="PANTHER" id="PTHR11452">
    <property type="entry name" value="ALPHA-GALACTOSIDASE/ALPHA-N-ACETYLGALACTOSAMINIDASE"/>
    <property type="match status" value="1"/>
</dbReference>
<keyword evidence="11" id="KW-1185">Reference proteome</keyword>
<dbReference type="PANTHER" id="PTHR11452:SF61">
    <property type="entry name" value="ALPHA-GALACTOSIDASE B-RELATED"/>
    <property type="match status" value="1"/>
</dbReference>
<evidence type="ECO:0000313" key="11">
    <source>
        <dbReference type="Proteomes" id="UP001274830"/>
    </source>
</evidence>
<dbReference type="EMBL" id="JAUTXT010000065">
    <property type="protein sequence ID" value="KAK3670000.1"/>
    <property type="molecule type" value="Genomic_DNA"/>
</dbReference>
<dbReference type="Gene3D" id="3.20.20.70">
    <property type="entry name" value="Aldolase class I"/>
    <property type="match status" value="1"/>
</dbReference>
<evidence type="ECO:0000256" key="6">
    <source>
        <dbReference type="ARBA" id="ARBA00023295"/>
    </source>
</evidence>
<dbReference type="InterPro" id="IPR013780">
    <property type="entry name" value="Glyco_hydro_b"/>
</dbReference>
<evidence type="ECO:0000256" key="4">
    <source>
        <dbReference type="ARBA" id="ARBA00022729"/>
    </source>
</evidence>